<reference evidence="1 2" key="1">
    <citation type="submission" date="2021-05" db="EMBL/GenBank/DDBJ databases">
        <title>A Polyphasic approach of four new species of the genus Ohtaekwangia: Ohtaekwangia histidinii sp. nov., Ohtaekwangia cretensis sp. nov., Ohtaekwangia indiensis sp. nov., Ohtaekwangia reichenbachii sp. nov. from diverse environment.</title>
        <authorList>
            <person name="Octaviana S."/>
        </authorList>
    </citation>
    <scope>NUCLEOTIDE SEQUENCE [LARGE SCALE GENOMIC DNA]</scope>
    <source>
        <strain evidence="1 2">PWU5</strain>
    </source>
</reference>
<evidence type="ECO:0000313" key="2">
    <source>
        <dbReference type="Proteomes" id="UP001319080"/>
    </source>
</evidence>
<comment type="caution">
    <text evidence="1">The sequence shown here is derived from an EMBL/GenBank/DDBJ whole genome shotgun (WGS) entry which is preliminary data.</text>
</comment>
<keyword evidence="1" id="KW-0067">ATP-binding</keyword>
<proteinExistence type="predicted"/>
<dbReference type="InterPro" id="IPR027417">
    <property type="entry name" value="P-loop_NTPase"/>
</dbReference>
<gene>
    <name evidence="1" type="ORF">KK062_29210</name>
</gene>
<evidence type="ECO:0000313" key="1">
    <source>
        <dbReference type="EMBL" id="MBT1712358.1"/>
    </source>
</evidence>
<organism evidence="1 2">
    <name type="scientific">Dawidia cretensis</name>
    <dbReference type="NCBI Taxonomy" id="2782350"/>
    <lineage>
        <taxon>Bacteria</taxon>
        <taxon>Pseudomonadati</taxon>
        <taxon>Bacteroidota</taxon>
        <taxon>Cytophagia</taxon>
        <taxon>Cytophagales</taxon>
        <taxon>Chryseotaleaceae</taxon>
        <taxon>Dawidia</taxon>
    </lineage>
</organism>
<dbReference type="Gene3D" id="3.40.50.300">
    <property type="entry name" value="P-loop containing nucleotide triphosphate hydrolases"/>
    <property type="match status" value="1"/>
</dbReference>
<keyword evidence="1" id="KW-0547">Nucleotide-binding</keyword>
<name>A0AAP2E3F8_9BACT</name>
<accession>A0AAP2E3F8</accession>
<dbReference type="RefSeq" id="WP_254087923.1">
    <property type="nucleotide sequence ID" value="NZ_JAHESE010000062.1"/>
</dbReference>
<dbReference type="EMBL" id="JAHESE010000062">
    <property type="protein sequence ID" value="MBT1712358.1"/>
    <property type="molecule type" value="Genomic_DNA"/>
</dbReference>
<protein>
    <submittedName>
        <fullName evidence="1">ATP-binding protein</fullName>
    </submittedName>
</protein>
<sequence>MAQKFKLHEVFTPSQPAFSNYVERGVVNTQLLRALKTPGKQLIIYGHTGAGKTTTLANVLKAENLRAIITRCVKGMTLNGIIIDAFSQLEVYFQTAIENTDGGKAGASLGAGYFGIKASFNLENSDSAKSTSKRAVDLPITPQTLAKYIGEASCFWVIEDFHKIDENEKAQMAQIMKVFMDSSVEYPGVKIIAIGAVNTAREVVQYDPEMKNRVSEIYVPLMSQSQLRQIITEGSKLLKITFDPDVIDKIATYSSGLAAVTHQLALLMCEIEGIQETQKQSKFITKETLDAAIEDYINEHSDTLKSTYDSATRVKNLRKYESPKDVLNAILTCPKEHVTYQDVLAAIKKVHPEYKGNNLRKYIEELTTTERGEILRYDKDSYTYHFSNPFLRAYAQFIRKTENANSPTTKTELHSYLKTILKRELEIAHDAFRKDFSVDHFPMDDDLE</sequence>
<dbReference type="Proteomes" id="UP001319080">
    <property type="component" value="Unassembled WGS sequence"/>
</dbReference>
<keyword evidence="2" id="KW-1185">Reference proteome</keyword>
<dbReference type="AlphaFoldDB" id="A0AAP2E3F8"/>
<dbReference type="GO" id="GO:0005524">
    <property type="term" value="F:ATP binding"/>
    <property type="evidence" value="ECO:0007669"/>
    <property type="project" value="UniProtKB-KW"/>
</dbReference>
<dbReference type="SUPFAM" id="SSF52540">
    <property type="entry name" value="P-loop containing nucleoside triphosphate hydrolases"/>
    <property type="match status" value="1"/>
</dbReference>